<evidence type="ECO:0000313" key="9">
    <source>
        <dbReference type="Proteomes" id="UP000436088"/>
    </source>
</evidence>
<dbReference type="InterPro" id="IPR036576">
    <property type="entry name" value="WRKY_dom_sf"/>
</dbReference>
<feature type="compositionally biased region" description="Polar residues" evidence="6">
    <location>
        <begin position="85"/>
        <end position="102"/>
    </location>
</feature>
<sequence length="352" mass="38591">MLSQPEKLGNASSMITKMTSLSPSPLPGMEGSSPVALKKQLEHSQDGKMVNIVYFGQHDHPKPLNHPLAVDFGTSVVEEQQYNSLDAQTPRQIEPTGGSQPLASAGSEEVKGASSKSIRIQNVADSDYDHLNSKRRKKESSKAHPSPAEKPASESRTVIKTLSEVDIVNDGYRSYFRCSNPGCPFKKHVERASHDAKLVITTYEGRHDHDLPPNTKVEESRTVCLDIIVHPNCKVENNSSEQRNGKPRTKSEVSYSVSVDMMDTPILCLESGSNEQRSGKLDPSKEHDVVDRCTVVHSTSSSQSKLNEQISSKSETKSENDAVCIDKMVHTTPHSECNFDEQGVPSTAPVQS</sequence>
<dbReference type="GO" id="GO:0005634">
    <property type="term" value="C:nucleus"/>
    <property type="evidence" value="ECO:0007669"/>
    <property type="project" value="UniProtKB-SubCell"/>
</dbReference>
<keyword evidence="2" id="KW-0805">Transcription regulation</keyword>
<keyword evidence="5" id="KW-0539">Nucleus</keyword>
<gene>
    <name evidence="8" type="ORF">F3Y22_tig00001732pilonHSYRG00004</name>
</gene>
<dbReference type="AlphaFoldDB" id="A0A6A3CZS7"/>
<dbReference type="Proteomes" id="UP000436088">
    <property type="component" value="Unassembled WGS sequence"/>
</dbReference>
<dbReference type="SMART" id="SM00774">
    <property type="entry name" value="WRKY"/>
    <property type="match status" value="1"/>
</dbReference>
<comment type="subcellular location">
    <subcellularLocation>
        <location evidence="1">Nucleus</location>
    </subcellularLocation>
</comment>
<keyword evidence="3" id="KW-0238">DNA-binding</keyword>
<feature type="domain" description="WRKY" evidence="7">
    <location>
        <begin position="173"/>
        <end position="212"/>
    </location>
</feature>
<feature type="compositionally biased region" description="Polar residues" evidence="6">
    <location>
        <begin position="296"/>
        <end position="313"/>
    </location>
</feature>
<accession>A0A6A3CZS7</accession>
<dbReference type="SUPFAM" id="SSF118290">
    <property type="entry name" value="WRKY DNA-binding domain"/>
    <property type="match status" value="1"/>
</dbReference>
<dbReference type="Pfam" id="PF03106">
    <property type="entry name" value="WRKY"/>
    <property type="match status" value="1"/>
</dbReference>
<evidence type="ECO:0000256" key="2">
    <source>
        <dbReference type="ARBA" id="ARBA00023015"/>
    </source>
</evidence>
<evidence type="ECO:0000256" key="1">
    <source>
        <dbReference type="ARBA" id="ARBA00004123"/>
    </source>
</evidence>
<protein>
    <submittedName>
        <fullName evidence="8">GRAS family transcription factor isoform 1</fullName>
    </submittedName>
</protein>
<dbReference type="GO" id="GO:0003700">
    <property type="term" value="F:DNA-binding transcription factor activity"/>
    <property type="evidence" value="ECO:0007669"/>
    <property type="project" value="InterPro"/>
</dbReference>
<dbReference type="PROSITE" id="PS50811">
    <property type="entry name" value="WRKY"/>
    <property type="match status" value="1"/>
</dbReference>
<comment type="caution">
    <text evidence="8">The sequence shown here is derived from an EMBL/GenBank/DDBJ whole genome shotgun (WGS) entry which is preliminary data.</text>
</comment>
<evidence type="ECO:0000313" key="8">
    <source>
        <dbReference type="EMBL" id="KAE8732742.1"/>
    </source>
</evidence>
<evidence type="ECO:0000256" key="4">
    <source>
        <dbReference type="ARBA" id="ARBA00023163"/>
    </source>
</evidence>
<name>A0A6A3CZS7_HIBSY</name>
<keyword evidence="4" id="KW-0804">Transcription</keyword>
<feature type="region of interest" description="Disordered" evidence="6">
    <location>
        <begin position="1"/>
        <end position="34"/>
    </location>
</feature>
<feature type="region of interest" description="Disordered" evidence="6">
    <location>
        <begin position="296"/>
        <end position="320"/>
    </location>
</feature>
<proteinExistence type="predicted"/>
<evidence type="ECO:0000256" key="6">
    <source>
        <dbReference type="SAM" id="MobiDB-lite"/>
    </source>
</evidence>
<dbReference type="PANTHER" id="PTHR31221">
    <property type="entry name" value="WRKY TRANSCRIPTION FACTOR PROTEIN 1-RELATED"/>
    <property type="match status" value="1"/>
</dbReference>
<feature type="compositionally biased region" description="Polar residues" evidence="6">
    <location>
        <begin position="10"/>
        <end position="23"/>
    </location>
</feature>
<evidence type="ECO:0000259" key="7">
    <source>
        <dbReference type="PROSITE" id="PS50811"/>
    </source>
</evidence>
<organism evidence="8 9">
    <name type="scientific">Hibiscus syriacus</name>
    <name type="common">Rose of Sharon</name>
    <dbReference type="NCBI Taxonomy" id="106335"/>
    <lineage>
        <taxon>Eukaryota</taxon>
        <taxon>Viridiplantae</taxon>
        <taxon>Streptophyta</taxon>
        <taxon>Embryophyta</taxon>
        <taxon>Tracheophyta</taxon>
        <taxon>Spermatophyta</taxon>
        <taxon>Magnoliopsida</taxon>
        <taxon>eudicotyledons</taxon>
        <taxon>Gunneridae</taxon>
        <taxon>Pentapetalae</taxon>
        <taxon>rosids</taxon>
        <taxon>malvids</taxon>
        <taxon>Malvales</taxon>
        <taxon>Malvaceae</taxon>
        <taxon>Malvoideae</taxon>
        <taxon>Hibiscus</taxon>
    </lineage>
</organism>
<dbReference type="InterPro" id="IPR044810">
    <property type="entry name" value="WRKY_plant"/>
</dbReference>
<evidence type="ECO:0000256" key="5">
    <source>
        <dbReference type="ARBA" id="ARBA00023242"/>
    </source>
</evidence>
<dbReference type="GO" id="GO:0043565">
    <property type="term" value="F:sequence-specific DNA binding"/>
    <property type="evidence" value="ECO:0007669"/>
    <property type="project" value="InterPro"/>
</dbReference>
<reference evidence="8" key="1">
    <citation type="submission" date="2019-09" db="EMBL/GenBank/DDBJ databases">
        <title>Draft genome information of white flower Hibiscus syriacus.</title>
        <authorList>
            <person name="Kim Y.-M."/>
        </authorList>
    </citation>
    <scope>NUCLEOTIDE SEQUENCE [LARGE SCALE GENOMIC DNA]</scope>
    <source>
        <strain evidence="8">YM2019G1</strain>
    </source>
</reference>
<feature type="compositionally biased region" description="Polar residues" evidence="6">
    <location>
        <begin position="114"/>
        <end position="124"/>
    </location>
</feature>
<dbReference type="EMBL" id="VEPZ02000135">
    <property type="protein sequence ID" value="KAE8732742.1"/>
    <property type="molecule type" value="Genomic_DNA"/>
</dbReference>
<dbReference type="InterPro" id="IPR003657">
    <property type="entry name" value="WRKY_dom"/>
</dbReference>
<dbReference type="Gene3D" id="2.20.25.80">
    <property type="entry name" value="WRKY domain"/>
    <property type="match status" value="1"/>
</dbReference>
<keyword evidence="9" id="KW-1185">Reference proteome</keyword>
<evidence type="ECO:0000256" key="3">
    <source>
        <dbReference type="ARBA" id="ARBA00023125"/>
    </source>
</evidence>
<dbReference type="PANTHER" id="PTHR31221:SF125">
    <property type="entry name" value="WRKY TRANSCRIPTION FACTOR 1"/>
    <property type="match status" value="1"/>
</dbReference>
<feature type="region of interest" description="Disordered" evidence="6">
    <location>
        <begin position="85"/>
        <end position="157"/>
    </location>
</feature>